<dbReference type="GO" id="GO:0071108">
    <property type="term" value="P:protein K48-linked deubiquitination"/>
    <property type="evidence" value="ECO:0007669"/>
    <property type="project" value="TreeGrafter"/>
</dbReference>
<dbReference type="InterPro" id="IPR033979">
    <property type="entry name" value="MINDY_domain"/>
</dbReference>
<feature type="compositionally biased region" description="Low complexity" evidence="1">
    <location>
        <begin position="240"/>
        <end position="252"/>
    </location>
</feature>
<feature type="compositionally biased region" description="Low complexity" evidence="1">
    <location>
        <begin position="1"/>
        <end position="27"/>
    </location>
</feature>
<evidence type="ECO:0000313" key="3">
    <source>
        <dbReference type="EMBL" id="KAF2404205.1"/>
    </source>
</evidence>
<feature type="domain" description="MINDY deubiquitinase" evidence="2">
    <location>
        <begin position="304"/>
        <end position="595"/>
    </location>
</feature>
<feature type="compositionally biased region" description="Basic and acidic residues" evidence="1">
    <location>
        <begin position="822"/>
        <end position="831"/>
    </location>
</feature>
<gene>
    <name evidence="3" type="ORF">EJ06DRAFT_526296</name>
</gene>
<keyword evidence="4" id="KW-1185">Reference proteome</keyword>
<dbReference type="EMBL" id="ML996688">
    <property type="protein sequence ID" value="KAF2404205.1"/>
    <property type="molecule type" value="Genomic_DNA"/>
</dbReference>
<dbReference type="GO" id="GO:0004843">
    <property type="term" value="F:cysteine-type deubiquitinase activity"/>
    <property type="evidence" value="ECO:0007669"/>
    <property type="project" value="InterPro"/>
</dbReference>
<dbReference type="OrthoDB" id="10261212at2759"/>
<name>A0A6G1I893_9PEZI</name>
<feature type="region of interest" description="Disordered" evidence="1">
    <location>
        <begin position="1"/>
        <end position="139"/>
    </location>
</feature>
<dbReference type="PANTHER" id="PTHR18063:SF6">
    <property type="entry name" value="UBIQUITIN CARBOXYL-TERMINAL HYDROLASE"/>
    <property type="match status" value="1"/>
</dbReference>
<feature type="compositionally biased region" description="Polar residues" evidence="1">
    <location>
        <begin position="631"/>
        <end position="647"/>
    </location>
</feature>
<feature type="compositionally biased region" description="Polar residues" evidence="1">
    <location>
        <begin position="764"/>
        <end position="777"/>
    </location>
</feature>
<feature type="region of interest" description="Disordered" evidence="1">
    <location>
        <begin position="593"/>
        <end position="664"/>
    </location>
</feature>
<protein>
    <recommendedName>
        <fullName evidence="2">MINDY deubiquitinase domain-containing protein</fullName>
    </recommendedName>
</protein>
<dbReference type="InterPro" id="IPR007518">
    <property type="entry name" value="MINDY"/>
</dbReference>
<feature type="region of interest" description="Disordered" evidence="1">
    <location>
        <begin position="204"/>
        <end position="301"/>
    </location>
</feature>
<dbReference type="GO" id="GO:1990380">
    <property type="term" value="F:K48-linked deubiquitinase activity"/>
    <property type="evidence" value="ECO:0007669"/>
    <property type="project" value="InterPro"/>
</dbReference>
<sequence>MPATAASSLPPAATSATAPNPSASSPSDDSDDEWDRSDPDWDEMDGDAPHNSKPVLPAALRAGAPAPPSAGSKSPGVPASLRAGPPAGSPAKPRESYFDVNVPLTSAYSPPRPPPPQGHNPFLRPQNSGSTGHRLFGGDSSENVWVTPLSSSAPLAELPADGPPVGKIAQMSLLDEPIPLSPQSAQPALIPVDSETDVINPQHAWRNQQTSIPRGQETKGKEAAHAASVERQAWSGSAITSPPVTSPQAATPPVTPPKVPNSVNPRANDAQFQQLIPIDTDQPVQSTPKAESPGAVMKRQKKENYQIKHIRWYDAAAKTTRLSPILTQNANGPCPLLALVNALALSTPASEQTALVEALRTREHVSLGLLLDVVFDELMSGRRGSTQELPDVDDLYKFLLTLHTGMNVNPRFTFKPDRASMDMHPALRPLTQPGGFEETREMRLYSTFNVPLMHGWLPPRDSAEYAAFERSAKTYEDAQNIQFHEEELEVKLSTTGMNPQEQDLFEDLITIKEFLAQWPTQLTQYGLDVIREHLRPGEFAILFRNDHFSTIYMEPRSRQILTLVTDAGYSSHDEIVWESLVDVNGKASQLFSGDFRPVSHDAPSPGPAGPRHSSLSQRPVQSMLDVDDRSWNTVQGKRSKPNTTQETGIIGASPSAPQPTSPALSRIEQEDHDLALALQLQEEEEDRHRREQDTRRRNEQLRDRVMEHRTPPAPVPAARPAVPPRRPRAPDEEPPPPTYEQSSKDRRFNPPSGHPANPAAPVRSRQSSSAYAQNASVQPGPGPTGRRHSRPVPLVDQIPHGNGMGRGRRPSQIHAVHGPGVVEERERCVVM</sequence>
<feature type="compositionally biased region" description="Basic and acidic residues" evidence="1">
    <location>
        <begin position="686"/>
        <end position="710"/>
    </location>
</feature>
<evidence type="ECO:0000259" key="2">
    <source>
        <dbReference type="Pfam" id="PF04424"/>
    </source>
</evidence>
<organism evidence="3 4">
    <name type="scientific">Trichodelitschia bisporula</name>
    <dbReference type="NCBI Taxonomy" id="703511"/>
    <lineage>
        <taxon>Eukaryota</taxon>
        <taxon>Fungi</taxon>
        <taxon>Dikarya</taxon>
        <taxon>Ascomycota</taxon>
        <taxon>Pezizomycotina</taxon>
        <taxon>Dothideomycetes</taxon>
        <taxon>Dothideomycetes incertae sedis</taxon>
        <taxon>Phaeotrichales</taxon>
        <taxon>Phaeotrichaceae</taxon>
        <taxon>Trichodelitschia</taxon>
    </lineage>
</organism>
<evidence type="ECO:0000313" key="4">
    <source>
        <dbReference type="Proteomes" id="UP000799640"/>
    </source>
</evidence>
<feature type="compositionally biased region" description="Acidic residues" evidence="1">
    <location>
        <begin position="28"/>
        <end position="46"/>
    </location>
</feature>
<feature type="region of interest" description="Disordered" evidence="1">
    <location>
        <begin position="680"/>
        <end position="831"/>
    </location>
</feature>
<dbReference type="GO" id="GO:0005829">
    <property type="term" value="C:cytosol"/>
    <property type="evidence" value="ECO:0007669"/>
    <property type="project" value="TreeGrafter"/>
</dbReference>
<dbReference type="PANTHER" id="PTHR18063">
    <property type="entry name" value="NF-E2 INDUCIBLE PROTEIN"/>
    <property type="match status" value="1"/>
</dbReference>
<dbReference type="AlphaFoldDB" id="A0A6G1I893"/>
<dbReference type="Pfam" id="PF04424">
    <property type="entry name" value="MINDY_DUB"/>
    <property type="match status" value="1"/>
</dbReference>
<feature type="compositionally biased region" description="Pro residues" evidence="1">
    <location>
        <begin position="711"/>
        <end position="724"/>
    </location>
</feature>
<dbReference type="Proteomes" id="UP000799640">
    <property type="component" value="Unassembled WGS sequence"/>
</dbReference>
<evidence type="ECO:0000256" key="1">
    <source>
        <dbReference type="SAM" id="MobiDB-lite"/>
    </source>
</evidence>
<proteinExistence type="predicted"/>
<dbReference type="GO" id="GO:0016807">
    <property type="term" value="F:cysteine-type carboxypeptidase activity"/>
    <property type="evidence" value="ECO:0007669"/>
    <property type="project" value="TreeGrafter"/>
</dbReference>
<dbReference type="GO" id="GO:0071944">
    <property type="term" value="C:cell periphery"/>
    <property type="evidence" value="ECO:0007669"/>
    <property type="project" value="TreeGrafter"/>
</dbReference>
<accession>A0A6G1I893</accession>
<reference evidence="3" key="1">
    <citation type="journal article" date="2020" name="Stud. Mycol.">
        <title>101 Dothideomycetes genomes: a test case for predicting lifestyles and emergence of pathogens.</title>
        <authorList>
            <person name="Haridas S."/>
            <person name="Albert R."/>
            <person name="Binder M."/>
            <person name="Bloem J."/>
            <person name="Labutti K."/>
            <person name="Salamov A."/>
            <person name="Andreopoulos B."/>
            <person name="Baker S."/>
            <person name="Barry K."/>
            <person name="Bills G."/>
            <person name="Bluhm B."/>
            <person name="Cannon C."/>
            <person name="Castanera R."/>
            <person name="Culley D."/>
            <person name="Daum C."/>
            <person name="Ezra D."/>
            <person name="Gonzalez J."/>
            <person name="Henrissat B."/>
            <person name="Kuo A."/>
            <person name="Liang C."/>
            <person name="Lipzen A."/>
            <person name="Lutzoni F."/>
            <person name="Magnuson J."/>
            <person name="Mondo S."/>
            <person name="Nolan M."/>
            <person name="Ohm R."/>
            <person name="Pangilinan J."/>
            <person name="Park H.-J."/>
            <person name="Ramirez L."/>
            <person name="Alfaro M."/>
            <person name="Sun H."/>
            <person name="Tritt A."/>
            <person name="Yoshinaga Y."/>
            <person name="Zwiers L.-H."/>
            <person name="Turgeon B."/>
            <person name="Goodwin S."/>
            <person name="Spatafora J."/>
            <person name="Crous P."/>
            <person name="Grigoriev I."/>
        </authorList>
    </citation>
    <scope>NUCLEOTIDE SEQUENCE</scope>
    <source>
        <strain evidence="3">CBS 262.69</strain>
    </source>
</reference>
<feature type="compositionally biased region" description="Low complexity" evidence="1">
    <location>
        <begin position="54"/>
        <end position="80"/>
    </location>
</feature>